<evidence type="ECO:0000256" key="2">
    <source>
        <dbReference type="RuleBase" id="RU003793"/>
    </source>
</evidence>
<feature type="transmembrane region" description="Helical" evidence="4">
    <location>
        <begin position="283"/>
        <end position="300"/>
    </location>
</feature>
<gene>
    <name evidence="6" type="ORF">J2S55_006070</name>
</gene>
<keyword evidence="6" id="KW-0489">Methyltransferase</keyword>
<keyword evidence="4" id="KW-1133">Transmembrane helix</keyword>
<dbReference type="GO" id="GO:0004190">
    <property type="term" value="F:aspartic-type endopeptidase activity"/>
    <property type="evidence" value="ECO:0007669"/>
    <property type="project" value="UniProtKB-EC"/>
</dbReference>
<dbReference type="Gene3D" id="1.20.120.1220">
    <property type="match status" value="1"/>
</dbReference>
<keyword evidence="7" id="KW-1185">Reference proteome</keyword>
<feature type="region of interest" description="Disordered" evidence="3">
    <location>
        <begin position="31"/>
        <end position="84"/>
    </location>
</feature>
<feature type="domain" description="Prepilin type IV endopeptidase peptidase" evidence="5">
    <location>
        <begin position="159"/>
        <end position="269"/>
    </location>
</feature>
<keyword evidence="6" id="KW-0808">Transferase</keyword>
<dbReference type="EMBL" id="JAUSRB010000002">
    <property type="protein sequence ID" value="MDP9866804.1"/>
    <property type="molecule type" value="Genomic_DNA"/>
</dbReference>
<name>A0ABT9RC29_9ACTN</name>
<dbReference type="GO" id="GO:0008168">
    <property type="term" value="F:methyltransferase activity"/>
    <property type="evidence" value="ECO:0007669"/>
    <property type="project" value="UniProtKB-KW"/>
</dbReference>
<dbReference type="PANTHER" id="PTHR30487">
    <property type="entry name" value="TYPE 4 PREPILIN-LIKE PROTEINS LEADER PEPTIDE-PROCESSING ENZYME"/>
    <property type="match status" value="1"/>
</dbReference>
<dbReference type="InterPro" id="IPR000045">
    <property type="entry name" value="Prepilin_IV_endopep_pep"/>
</dbReference>
<evidence type="ECO:0000256" key="1">
    <source>
        <dbReference type="ARBA" id="ARBA00005801"/>
    </source>
</evidence>
<evidence type="ECO:0000259" key="5">
    <source>
        <dbReference type="Pfam" id="PF01478"/>
    </source>
</evidence>
<dbReference type="GO" id="GO:0032259">
    <property type="term" value="P:methylation"/>
    <property type="evidence" value="ECO:0007669"/>
    <property type="project" value="UniProtKB-KW"/>
</dbReference>
<proteinExistence type="inferred from homology"/>
<evidence type="ECO:0000256" key="3">
    <source>
        <dbReference type="SAM" id="MobiDB-lite"/>
    </source>
</evidence>
<dbReference type="RefSeq" id="WP_306867931.1">
    <property type="nucleotide sequence ID" value="NZ_JAUSRB010000002.1"/>
</dbReference>
<feature type="transmembrane region" description="Helical" evidence="4">
    <location>
        <begin position="180"/>
        <end position="199"/>
    </location>
</feature>
<organism evidence="6 7">
    <name type="scientific">Streptosporangium brasiliense</name>
    <dbReference type="NCBI Taxonomy" id="47480"/>
    <lineage>
        <taxon>Bacteria</taxon>
        <taxon>Bacillati</taxon>
        <taxon>Actinomycetota</taxon>
        <taxon>Actinomycetes</taxon>
        <taxon>Streptosporangiales</taxon>
        <taxon>Streptosporangiaceae</taxon>
        <taxon>Streptosporangium</taxon>
    </lineage>
</organism>
<dbReference type="EC" id="2.1.1.-" evidence="6"/>
<comment type="similarity">
    <text evidence="1 2">Belongs to the peptidase A24 family.</text>
</comment>
<evidence type="ECO:0000256" key="4">
    <source>
        <dbReference type="SAM" id="Phobius"/>
    </source>
</evidence>
<dbReference type="PRINTS" id="PR00864">
    <property type="entry name" value="PREPILNPTASE"/>
</dbReference>
<feature type="transmembrane region" description="Helical" evidence="4">
    <location>
        <begin position="256"/>
        <end position="274"/>
    </location>
</feature>
<keyword evidence="4" id="KW-0812">Transmembrane</keyword>
<dbReference type="PANTHER" id="PTHR30487:SF0">
    <property type="entry name" value="PREPILIN LEADER PEPTIDASE_N-METHYLTRANSFERASE-RELATED"/>
    <property type="match status" value="1"/>
</dbReference>
<keyword evidence="4" id="KW-0472">Membrane</keyword>
<evidence type="ECO:0000313" key="7">
    <source>
        <dbReference type="Proteomes" id="UP001230426"/>
    </source>
</evidence>
<dbReference type="Proteomes" id="UP001230426">
    <property type="component" value="Unassembled WGS sequence"/>
</dbReference>
<sequence>MSLLPVAAAVVGLVAGLWTRVLVVRHSVAEGEPPRRDCPHCGVPLPGPGRRGRTGGAGPRPAGESPGAGPARTGRPSSPERWRRLPWAGPLPAARCAGCSGRIGPPPLAVELVTALALAALALRAVPPSARSGAVLAGRPSGPLPELASGTELAAYGWLAVVAVALVFVDAAVHRLPDRLTLAAYLGTAALLTVTAVLAGRFDDLFRAGLGGLALAAFYLALFLVNPAGMGLGDVKLAAVLGTALGWAGWETLVAGAFLGFVAGGLYGVALMVLRRAGRKSEIPFGPFMVAGAFAALLTAL</sequence>
<comment type="caution">
    <text evidence="6">The sequence shown here is derived from an EMBL/GenBank/DDBJ whole genome shotgun (WGS) entry which is preliminary data.</text>
</comment>
<dbReference type="InterPro" id="IPR014032">
    <property type="entry name" value="Peptidase_A24A_bac"/>
</dbReference>
<reference evidence="6 7" key="1">
    <citation type="submission" date="2023-07" db="EMBL/GenBank/DDBJ databases">
        <title>Sequencing the genomes of 1000 actinobacteria strains.</title>
        <authorList>
            <person name="Klenk H.-P."/>
        </authorList>
    </citation>
    <scope>NUCLEOTIDE SEQUENCE [LARGE SCALE GENOMIC DNA]</scope>
    <source>
        <strain evidence="6 7">DSM 44109</strain>
    </source>
</reference>
<accession>A0ABT9RC29</accession>
<feature type="transmembrane region" description="Helical" evidence="4">
    <location>
        <begin position="153"/>
        <end position="173"/>
    </location>
</feature>
<dbReference type="InterPro" id="IPR050882">
    <property type="entry name" value="Prepilin_peptidase/N-MTase"/>
</dbReference>
<feature type="transmembrane region" description="Helical" evidence="4">
    <location>
        <begin position="205"/>
        <end position="225"/>
    </location>
</feature>
<evidence type="ECO:0000313" key="6">
    <source>
        <dbReference type="EMBL" id="MDP9866804.1"/>
    </source>
</evidence>
<dbReference type="EC" id="3.4.23.43" evidence="6"/>
<keyword evidence="6" id="KW-0378">Hydrolase</keyword>
<dbReference type="Pfam" id="PF01478">
    <property type="entry name" value="Peptidase_A24"/>
    <property type="match status" value="1"/>
</dbReference>
<protein>
    <submittedName>
        <fullName evidence="6">Leader peptidase (Prepilin peptidase)/N-methyltransferase</fullName>
        <ecNumber evidence="6">2.1.1.-</ecNumber>
        <ecNumber evidence="6">3.4.23.43</ecNumber>
    </submittedName>
</protein>